<evidence type="ECO:0000259" key="4">
    <source>
        <dbReference type="PROSITE" id="PS51379"/>
    </source>
</evidence>
<keyword evidence="6" id="KW-1185">Reference proteome</keyword>
<dbReference type="SUPFAM" id="SSF46548">
    <property type="entry name" value="alpha-helical ferredoxin"/>
    <property type="match status" value="1"/>
</dbReference>
<evidence type="ECO:0000256" key="2">
    <source>
        <dbReference type="ARBA" id="ARBA00023004"/>
    </source>
</evidence>
<keyword evidence="3" id="KW-0411">Iron-sulfur</keyword>
<dbReference type="GO" id="GO:0051536">
    <property type="term" value="F:iron-sulfur cluster binding"/>
    <property type="evidence" value="ECO:0007669"/>
    <property type="project" value="UniProtKB-KW"/>
</dbReference>
<dbReference type="EMBL" id="FAOO01000009">
    <property type="protein sequence ID" value="CUU06190.1"/>
    <property type="molecule type" value="Genomic_DNA"/>
</dbReference>
<name>A0A0S4N4U4_9BACT</name>
<protein>
    <submittedName>
        <fullName evidence="5">4Fe-4S dicluster domain-containing protein</fullName>
    </submittedName>
</protein>
<dbReference type="PANTHER" id="PTHR40447:SF1">
    <property type="entry name" value="ANAEROBIC SULFITE REDUCTASE SUBUNIT A"/>
    <property type="match status" value="1"/>
</dbReference>
<dbReference type="RefSeq" id="WP_235894711.1">
    <property type="nucleotide sequence ID" value="NZ_FAOO01000009.1"/>
</dbReference>
<dbReference type="Pfam" id="PF17179">
    <property type="entry name" value="Fer4_22"/>
    <property type="match status" value="1"/>
</dbReference>
<feature type="domain" description="4Fe-4S ferredoxin-type" evidence="4">
    <location>
        <begin position="263"/>
        <end position="295"/>
    </location>
</feature>
<evidence type="ECO:0000256" key="3">
    <source>
        <dbReference type="ARBA" id="ARBA00023014"/>
    </source>
</evidence>
<dbReference type="InterPro" id="IPR017900">
    <property type="entry name" value="4Fe4S_Fe_S_CS"/>
</dbReference>
<evidence type="ECO:0000313" key="5">
    <source>
        <dbReference type="EMBL" id="CUU06190.1"/>
    </source>
</evidence>
<dbReference type="InterPro" id="IPR009051">
    <property type="entry name" value="Helical_ferredxn"/>
</dbReference>
<proteinExistence type="predicted"/>
<keyword evidence="1" id="KW-0479">Metal-binding</keyword>
<dbReference type="Gene3D" id="1.10.1060.10">
    <property type="entry name" value="Alpha-helical ferredoxin"/>
    <property type="match status" value="1"/>
</dbReference>
<dbReference type="PROSITE" id="PS51379">
    <property type="entry name" value="4FE4S_FER_2"/>
    <property type="match status" value="2"/>
</dbReference>
<dbReference type="InterPro" id="IPR017896">
    <property type="entry name" value="4Fe4S_Fe-S-bd"/>
</dbReference>
<sequence length="383" mass="43322">MSVNKIDFKMNQGKLFYLAPDDLNKIFEHFKSRGYKVIGPTVVDDAIVYDEISDVKDLPVGVGDEQSPGIYRLKSRDDGAFFGYVVGPHSWKRFLYPPILTLFEARRENGNIKISECNDEDVKFLFVGVRACEISAIMILDKVLGGGQYVDPVYIKRRKNTFILAVNCNEPGGNCFCFSTGTGPRALAGYDIVLTEVILNDKHYFTARAGSDQGEEVLEDLGFREASQDEVKEAEKILSEAPNKFTKRVDLTNVVEILQSNYENPLWDKIAERCLSCGNCTMVCPTCFCHNVEDVTDLLGQVARRIRRWDSCFTVEFSYIHGGSVRYSTMSRYRQWIMHKLSTWKNQFGMIGCVGCGRCITWCPVGIDITEGVKSFKEVLNKI</sequence>
<accession>A0A0S4N4U4</accession>
<dbReference type="GO" id="GO:0046872">
    <property type="term" value="F:metal ion binding"/>
    <property type="evidence" value="ECO:0007669"/>
    <property type="project" value="UniProtKB-KW"/>
</dbReference>
<evidence type="ECO:0000256" key="1">
    <source>
        <dbReference type="ARBA" id="ARBA00022723"/>
    </source>
</evidence>
<evidence type="ECO:0000313" key="6">
    <source>
        <dbReference type="Proteomes" id="UP000320623"/>
    </source>
</evidence>
<keyword evidence="2" id="KW-0408">Iron</keyword>
<feature type="domain" description="4Fe-4S ferredoxin-type" evidence="4">
    <location>
        <begin position="344"/>
        <end position="372"/>
    </location>
</feature>
<dbReference type="Proteomes" id="UP000320623">
    <property type="component" value="Unassembled WGS sequence"/>
</dbReference>
<dbReference type="AlphaFoldDB" id="A0A0S4N4U4"/>
<reference evidence="6" key="1">
    <citation type="submission" date="2015-11" db="EMBL/GenBank/DDBJ databases">
        <authorList>
            <person name="Varghese N."/>
        </authorList>
    </citation>
    <scope>NUCLEOTIDE SEQUENCE [LARGE SCALE GENOMIC DNA]</scope>
</reference>
<dbReference type="STRING" id="1643428.GCA_001442855_01410"/>
<organism evidence="5 6">
    <name type="scientific">Candidatus Thermokryptus mobilis</name>
    <dbReference type="NCBI Taxonomy" id="1643428"/>
    <lineage>
        <taxon>Bacteria</taxon>
        <taxon>Pseudomonadati</taxon>
        <taxon>Candidatus Kryptoniota</taxon>
        <taxon>Candidatus Thermokryptus</taxon>
    </lineage>
</organism>
<dbReference type="PANTHER" id="PTHR40447">
    <property type="entry name" value="ANAEROBIC SULFITE REDUCTASE SUBUNIT A"/>
    <property type="match status" value="1"/>
</dbReference>
<dbReference type="PROSITE" id="PS00198">
    <property type="entry name" value="4FE4S_FER_1"/>
    <property type="match status" value="2"/>
</dbReference>
<gene>
    <name evidence="5" type="ORF">JGI1_01439</name>
</gene>